<dbReference type="CDD" id="cd06222">
    <property type="entry name" value="RNase_H_like"/>
    <property type="match status" value="1"/>
</dbReference>
<dbReference type="SUPFAM" id="SSF53098">
    <property type="entry name" value="Ribonuclease H-like"/>
    <property type="match status" value="1"/>
</dbReference>
<evidence type="ECO:0000313" key="2">
    <source>
        <dbReference type="EMBL" id="KYP35050.1"/>
    </source>
</evidence>
<dbReference type="InterPro" id="IPR053151">
    <property type="entry name" value="RNase_H-like"/>
</dbReference>
<proteinExistence type="predicted"/>
<dbReference type="Pfam" id="PF13456">
    <property type="entry name" value="RVT_3"/>
    <property type="match status" value="1"/>
</dbReference>
<dbReference type="PANTHER" id="PTHR47723">
    <property type="entry name" value="OS05G0353850 PROTEIN"/>
    <property type="match status" value="1"/>
</dbReference>
<dbReference type="PANTHER" id="PTHR47723:SF19">
    <property type="entry name" value="POLYNUCLEOTIDYL TRANSFERASE, RIBONUCLEASE H-LIKE SUPERFAMILY PROTEIN"/>
    <property type="match status" value="1"/>
</dbReference>
<dbReference type="EMBL" id="KQ484452">
    <property type="protein sequence ID" value="KYP35050.1"/>
    <property type="molecule type" value="Genomic_DNA"/>
</dbReference>
<dbReference type="OMA" id="HDINVAW"/>
<dbReference type="GO" id="GO:0003676">
    <property type="term" value="F:nucleic acid binding"/>
    <property type="evidence" value="ECO:0007669"/>
    <property type="project" value="InterPro"/>
</dbReference>
<dbReference type="InterPro" id="IPR002156">
    <property type="entry name" value="RNaseH_domain"/>
</dbReference>
<dbReference type="Gramene" id="C.cajan_38632.t">
    <property type="protein sequence ID" value="C.cajan_38632.t.cds1"/>
    <property type="gene ID" value="C.cajan_38632"/>
</dbReference>
<evidence type="ECO:0000259" key="1">
    <source>
        <dbReference type="PROSITE" id="PS50879"/>
    </source>
</evidence>
<dbReference type="InterPro" id="IPR036397">
    <property type="entry name" value="RNaseH_sf"/>
</dbReference>
<protein>
    <submittedName>
        <fullName evidence="2">Ribonuclease H protein At1g65750 family</fullName>
    </submittedName>
</protein>
<dbReference type="GO" id="GO:0004523">
    <property type="term" value="F:RNA-DNA hybrid ribonuclease activity"/>
    <property type="evidence" value="ECO:0007669"/>
    <property type="project" value="InterPro"/>
</dbReference>
<reference evidence="2" key="1">
    <citation type="journal article" date="2012" name="Nat. Biotechnol.">
        <title>Draft genome sequence of pigeonpea (Cajanus cajan), an orphan legume crop of resource-poor farmers.</title>
        <authorList>
            <person name="Varshney R.K."/>
            <person name="Chen W."/>
            <person name="Li Y."/>
            <person name="Bharti A.K."/>
            <person name="Saxena R.K."/>
            <person name="Schlueter J.A."/>
            <person name="Donoghue M.T."/>
            <person name="Azam S."/>
            <person name="Fan G."/>
            <person name="Whaley A.M."/>
            <person name="Farmer A.D."/>
            <person name="Sheridan J."/>
            <person name="Iwata A."/>
            <person name="Tuteja R."/>
            <person name="Penmetsa R.V."/>
            <person name="Wu W."/>
            <person name="Upadhyaya H.D."/>
            <person name="Yang S.P."/>
            <person name="Shah T."/>
            <person name="Saxena K.B."/>
            <person name="Michael T."/>
            <person name="McCombie W.R."/>
            <person name="Yang B."/>
            <person name="Zhang G."/>
            <person name="Yang H."/>
            <person name="Wang J."/>
            <person name="Spillane C."/>
            <person name="Cook D.R."/>
            <person name="May G.D."/>
            <person name="Xu X."/>
            <person name="Jackson S.A."/>
        </authorList>
    </citation>
    <scope>NUCLEOTIDE SEQUENCE [LARGE SCALE GENOMIC DNA]</scope>
</reference>
<dbReference type="AlphaFoldDB" id="A0A151QXL5"/>
<feature type="domain" description="RNase H type-1" evidence="1">
    <location>
        <begin position="1"/>
        <end position="111"/>
    </location>
</feature>
<dbReference type="InterPro" id="IPR012337">
    <property type="entry name" value="RNaseH-like_sf"/>
</dbReference>
<accession>A0A151QXL5</accession>
<name>A0A151QXL5_CAJCA</name>
<sequence length="111" mass="12345">HVDGSCWGNPGPAGFGGLICDSHGCWVRGFYGNIGHSNTLHAELTAILQGLNLAWELHYKDVVCVSDSLHALQLIKQPTILSHPFATLIESIKDFMKEDWKVEFMHTLRVC</sequence>
<keyword evidence="3" id="KW-1185">Reference proteome</keyword>
<gene>
    <name evidence="2" type="ORF">KK1_043923</name>
</gene>
<dbReference type="PROSITE" id="PS50879">
    <property type="entry name" value="RNASE_H_1"/>
    <property type="match status" value="1"/>
</dbReference>
<feature type="non-terminal residue" evidence="2">
    <location>
        <position position="1"/>
    </location>
</feature>
<dbReference type="InterPro" id="IPR044730">
    <property type="entry name" value="RNase_H-like_dom_plant"/>
</dbReference>
<dbReference type="Proteomes" id="UP000075243">
    <property type="component" value="Unassembled WGS sequence"/>
</dbReference>
<dbReference type="Gene3D" id="3.30.420.10">
    <property type="entry name" value="Ribonuclease H-like superfamily/Ribonuclease H"/>
    <property type="match status" value="1"/>
</dbReference>
<evidence type="ECO:0000313" key="3">
    <source>
        <dbReference type="Proteomes" id="UP000075243"/>
    </source>
</evidence>
<organism evidence="2 3">
    <name type="scientific">Cajanus cajan</name>
    <name type="common">Pigeon pea</name>
    <name type="synonym">Cajanus indicus</name>
    <dbReference type="NCBI Taxonomy" id="3821"/>
    <lineage>
        <taxon>Eukaryota</taxon>
        <taxon>Viridiplantae</taxon>
        <taxon>Streptophyta</taxon>
        <taxon>Embryophyta</taxon>
        <taxon>Tracheophyta</taxon>
        <taxon>Spermatophyta</taxon>
        <taxon>Magnoliopsida</taxon>
        <taxon>eudicotyledons</taxon>
        <taxon>Gunneridae</taxon>
        <taxon>Pentapetalae</taxon>
        <taxon>rosids</taxon>
        <taxon>fabids</taxon>
        <taxon>Fabales</taxon>
        <taxon>Fabaceae</taxon>
        <taxon>Papilionoideae</taxon>
        <taxon>50 kb inversion clade</taxon>
        <taxon>NPAAA clade</taxon>
        <taxon>indigoferoid/millettioid clade</taxon>
        <taxon>Phaseoleae</taxon>
        <taxon>Cajanus</taxon>
    </lineage>
</organism>